<dbReference type="RefSeq" id="WP_011866247.1">
    <property type="nucleotide sequence ID" value="NC_009092.1"/>
</dbReference>
<gene>
    <name evidence="2" type="ordered locus">Shew_2450</name>
</gene>
<evidence type="ECO:0000256" key="1">
    <source>
        <dbReference type="SAM" id="MobiDB-lite"/>
    </source>
</evidence>
<dbReference type="eggNOG" id="ENOG5033DKM">
    <property type="taxonomic scope" value="Bacteria"/>
</dbReference>
<evidence type="ECO:0000313" key="3">
    <source>
        <dbReference type="Proteomes" id="UP000001558"/>
    </source>
</evidence>
<dbReference type="HOGENOM" id="CLU_1204119_0_0_6"/>
<evidence type="ECO:0000313" key="2">
    <source>
        <dbReference type="EMBL" id="ABO24316.1"/>
    </source>
</evidence>
<dbReference type="OrthoDB" id="6119046at2"/>
<organism evidence="2 3">
    <name type="scientific">Shewanella loihica (strain ATCC BAA-1088 / PV-4)</name>
    <dbReference type="NCBI Taxonomy" id="323850"/>
    <lineage>
        <taxon>Bacteria</taxon>
        <taxon>Pseudomonadati</taxon>
        <taxon>Pseudomonadota</taxon>
        <taxon>Gammaproteobacteria</taxon>
        <taxon>Alteromonadales</taxon>
        <taxon>Shewanellaceae</taxon>
        <taxon>Shewanella</taxon>
    </lineage>
</organism>
<dbReference type="Proteomes" id="UP000001558">
    <property type="component" value="Chromosome"/>
</dbReference>
<protein>
    <submittedName>
        <fullName evidence="2">Uncharacterized protein</fullName>
    </submittedName>
</protein>
<name>A3QFR8_SHELP</name>
<dbReference type="AlphaFoldDB" id="A3QFR8"/>
<accession>A3QFR8</accession>
<sequence>MNSISQAINGSQANLIANSYGLETHGQETHGPDTHGQDTRDVDGSSASDKVTLSNQASKVQTTGPDIPQEAVFLSPRAERAQKIEAMAKDFFSKGQFGIGDIPKLIQRLHQDGILSENQLNRLSQAGFEIPRGDGSQPSLLDFIASQREQLKESKPDSVMIAMLDDAESVLKQMDSLDTQGLNQKAARVSAQLSVFVQGDNGLTSRDKEMWQALKSTMQLAATSGSSQQASGQLQRYLALSKRIT</sequence>
<reference evidence="2 3" key="1">
    <citation type="submission" date="2007-03" db="EMBL/GenBank/DDBJ databases">
        <title>Complete sequence of Shewanella loihica PV-4.</title>
        <authorList>
            <consortium name="US DOE Joint Genome Institute"/>
            <person name="Copeland A."/>
            <person name="Lucas S."/>
            <person name="Lapidus A."/>
            <person name="Barry K."/>
            <person name="Detter J.C."/>
            <person name="Glavina del Rio T."/>
            <person name="Hammon N."/>
            <person name="Israni S."/>
            <person name="Dalin E."/>
            <person name="Tice H."/>
            <person name="Pitluck S."/>
            <person name="Chain P."/>
            <person name="Malfatti S."/>
            <person name="Shin M."/>
            <person name="Vergez L."/>
            <person name="Schmutz J."/>
            <person name="Larimer F."/>
            <person name="Land M."/>
            <person name="Hauser L."/>
            <person name="Kyrpides N."/>
            <person name="Mikhailova N."/>
            <person name="Romine M.F."/>
            <person name="Serres G."/>
            <person name="Fredrickson J."/>
            <person name="Tiedje J."/>
            <person name="Richardson P."/>
        </authorList>
    </citation>
    <scope>NUCLEOTIDE SEQUENCE [LARGE SCALE GENOMIC DNA]</scope>
    <source>
        <strain evidence="3">ATCC BAA-1088 / PV-4</strain>
    </source>
</reference>
<proteinExistence type="predicted"/>
<feature type="region of interest" description="Disordered" evidence="1">
    <location>
        <begin position="23"/>
        <end position="63"/>
    </location>
</feature>
<dbReference type="STRING" id="323850.Shew_2450"/>
<feature type="compositionally biased region" description="Basic and acidic residues" evidence="1">
    <location>
        <begin position="25"/>
        <end position="43"/>
    </location>
</feature>
<feature type="compositionally biased region" description="Polar residues" evidence="1">
    <location>
        <begin position="45"/>
        <end position="63"/>
    </location>
</feature>
<dbReference type="EMBL" id="CP000606">
    <property type="protein sequence ID" value="ABO24316.1"/>
    <property type="molecule type" value="Genomic_DNA"/>
</dbReference>
<keyword evidence="3" id="KW-1185">Reference proteome</keyword>
<dbReference type="KEGG" id="slo:Shew_2450"/>